<dbReference type="Pfam" id="PF00441">
    <property type="entry name" value="Acyl-CoA_dh_1"/>
    <property type="match status" value="1"/>
</dbReference>
<feature type="domain" description="Acyl-CoA dehydrogenase/oxidase C-terminal" evidence="4">
    <location>
        <begin position="203"/>
        <end position="328"/>
    </location>
</feature>
<evidence type="ECO:0000256" key="2">
    <source>
        <dbReference type="ARBA" id="ARBA00022827"/>
    </source>
</evidence>
<dbReference type="GO" id="GO:0003995">
    <property type="term" value="F:acyl-CoA dehydrogenase activity"/>
    <property type="evidence" value="ECO:0007669"/>
    <property type="project" value="TreeGrafter"/>
</dbReference>
<dbReference type="Gene3D" id="1.20.140.10">
    <property type="entry name" value="Butyryl-CoA Dehydrogenase, subunit A, domain 3"/>
    <property type="match status" value="1"/>
</dbReference>
<organism evidence="5 6">
    <name type="scientific">Parafrankia irregularis</name>
    <dbReference type="NCBI Taxonomy" id="795642"/>
    <lineage>
        <taxon>Bacteria</taxon>
        <taxon>Bacillati</taxon>
        <taxon>Actinomycetota</taxon>
        <taxon>Actinomycetes</taxon>
        <taxon>Frankiales</taxon>
        <taxon>Frankiaceae</taxon>
        <taxon>Parafrankia</taxon>
    </lineage>
</organism>
<protein>
    <submittedName>
        <fullName evidence="5">Acyl-CoA dehydrogenase, C-terminal domain</fullName>
    </submittedName>
</protein>
<dbReference type="SUPFAM" id="SSF47203">
    <property type="entry name" value="Acyl-CoA dehydrogenase C-terminal domain-like"/>
    <property type="match status" value="1"/>
</dbReference>
<dbReference type="PANTHER" id="PTHR43884:SF20">
    <property type="entry name" value="ACYL-COA DEHYDROGENASE FADE28"/>
    <property type="match status" value="1"/>
</dbReference>
<sequence>MTGGGDVGDLQEQADQEFLDAACLALRAQADASPDGAGVVDGGPGTRNDPLRELGWFDLLPELDDRDARVAALTLFRAQGRELAGTRALGALLAQPFLAAAGLPPDAAVATISRTSARRGERLMVVGDVADPAGAIGMAGTALLIDRPGHGAAVVPADEVELWPVAVSGRLELHEVIHGPAHWVPTVDEEHAAVARARARFLGRLAAALEILGAAEGALALAVAYARTREQFGRPIGTFQAVRHLLAWAQTDCVALEKVTTAAAALDGVEAAPPRHDEVVKALAGRNGRRVCERALQVLGGIGFTSEHTHHHFHSRVLALDALLGTSAELTHGLGAWLREADDDTTAAALWTAPRLPQPLLPSTS</sequence>
<dbReference type="PANTHER" id="PTHR43884">
    <property type="entry name" value="ACYL-COA DEHYDROGENASE"/>
    <property type="match status" value="1"/>
</dbReference>
<keyword evidence="6" id="KW-1185">Reference proteome</keyword>
<dbReference type="EMBL" id="FAOZ01000012">
    <property type="protein sequence ID" value="CUU57434.1"/>
    <property type="molecule type" value="Genomic_DNA"/>
</dbReference>
<evidence type="ECO:0000313" key="6">
    <source>
        <dbReference type="Proteomes" id="UP000198802"/>
    </source>
</evidence>
<gene>
    <name evidence="5" type="ORF">Ga0074812_11294</name>
</gene>
<proteinExistence type="predicted"/>
<dbReference type="InterPro" id="IPR009075">
    <property type="entry name" value="AcylCo_DH/oxidase_C"/>
</dbReference>
<reference evidence="6" key="1">
    <citation type="submission" date="2015-11" db="EMBL/GenBank/DDBJ databases">
        <authorList>
            <person name="Varghese N."/>
        </authorList>
    </citation>
    <scope>NUCLEOTIDE SEQUENCE [LARGE SCALE GENOMIC DNA]</scope>
    <source>
        <strain evidence="6">DSM 45899</strain>
    </source>
</reference>
<evidence type="ECO:0000256" key="3">
    <source>
        <dbReference type="ARBA" id="ARBA00023002"/>
    </source>
</evidence>
<dbReference type="RefSeq" id="WP_091278844.1">
    <property type="nucleotide sequence ID" value="NZ_FAOZ01000012.1"/>
</dbReference>
<evidence type="ECO:0000259" key="4">
    <source>
        <dbReference type="Pfam" id="PF00441"/>
    </source>
</evidence>
<dbReference type="AlphaFoldDB" id="A0A0S4QSJ4"/>
<keyword evidence="3" id="KW-0560">Oxidoreductase</keyword>
<name>A0A0S4QSJ4_9ACTN</name>
<keyword evidence="2" id="KW-0274">FAD</keyword>
<dbReference type="Proteomes" id="UP000198802">
    <property type="component" value="Unassembled WGS sequence"/>
</dbReference>
<dbReference type="InterPro" id="IPR036250">
    <property type="entry name" value="AcylCo_DH-like_C"/>
</dbReference>
<accession>A0A0S4QSJ4</accession>
<evidence type="ECO:0000256" key="1">
    <source>
        <dbReference type="ARBA" id="ARBA00022630"/>
    </source>
</evidence>
<evidence type="ECO:0000313" key="5">
    <source>
        <dbReference type="EMBL" id="CUU57434.1"/>
    </source>
</evidence>
<keyword evidence="1" id="KW-0285">Flavoprotein</keyword>